<dbReference type="InterPro" id="IPR036397">
    <property type="entry name" value="RNaseH_sf"/>
</dbReference>
<dbReference type="PANTHER" id="PTHR47326:SF1">
    <property type="entry name" value="HTH PSQ-TYPE DOMAIN-CONTAINING PROTEIN"/>
    <property type="match status" value="1"/>
</dbReference>
<evidence type="ECO:0000313" key="1">
    <source>
        <dbReference type="EMBL" id="KAF2892037.1"/>
    </source>
</evidence>
<dbReference type="PANTHER" id="PTHR47326">
    <property type="entry name" value="TRANSPOSABLE ELEMENT TC3 TRANSPOSASE-LIKE PROTEIN"/>
    <property type="match status" value="1"/>
</dbReference>
<proteinExistence type="predicted"/>
<reference evidence="1" key="1">
    <citation type="submission" date="2019-08" db="EMBL/GenBank/DDBJ databases">
        <title>The genome of the North American firefly Photinus pyralis.</title>
        <authorList>
            <consortium name="Photinus pyralis genome working group"/>
            <person name="Fallon T.R."/>
            <person name="Sander Lower S.E."/>
            <person name="Weng J.-K."/>
        </authorList>
    </citation>
    <scope>NUCLEOTIDE SEQUENCE</scope>
    <source>
        <strain evidence="1">TRF0915ILg1</strain>
        <tissue evidence="1">Whole body</tissue>
    </source>
</reference>
<dbReference type="AlphaFoldDB" id="A0A8K0CVD5"/>
<dbReference type="OrthoDB" id="7964958at2759"/>
<gene>
    <name evidence="1" type="ORF">ILUMI_14136</name>
</gene>
<protein>
    <submittedName>
        <fullName evidence="1">Uncharacterized protein</fullName>
    </submittedName>
</protein>
<organism evidence="1 2">
    <name type="scientific">Ignelater luminosus</name>
    <name type="common">Cucubano</name>
    <name type="synonym">Pyrophorus luminosus</name>
    <dbReference type="NCBI Taxonomy" id="2038154"/>
    <lineage>
        <taxon>Eukaryota</taxon>
        <taxon>Metazoa</taxon>
        <taxon>Ecdysozoa</taxon>
        <taxon>Arthropoda</taxon>
        <taxon>Hexapoda</taxon>
        <taxon>Insecta</taxon>
        <taxon>Pterygota</taxon>
        <taxon>Neoptera</taxon>
        <taxon>Endopterygota</taxon>
        <taxon>Coleoptera</taxon>
        <taxon>Polyphaga</taxon>
        <taxon>Elateriformia</taxon>
        <taxon>Elateroidea</taxon>
        <taxon>Elateridae</taxon>
        <taxon>Agrypninae</taxon>
        <taxon>Pyrophorini</taxon>
        <taxon>Ignelater</taxon>
    </lineage>
</organism>
<sequence length="99" mass="11598">MALTLQVRIGVKNHGIENNFMQDGVLHHIYNPVEQLLAKTFGICIISWHFPNIWPPPSSDINLADFWFWHYLKKRAYLNKSTTIEELENSIQSKSKVFK</sequence>
<dbReference type="EMBL" id="VTPC01015479">
    <property type="protein sequence ID" value="KAF2892037.1"/>
    <property type="molecule type" value="Genomic_DNA"/>
</dbReference>
<dbReference type="GO" id="GO:0003676">
    <property type="term" value="F:nucleic acid binding"/>
    <property type="evidence" value="ECO:0007669"/>
    <property type="project" value="InterPro"/>
</dbReference>
<evidence type="ECO:0000313" key="2">
    <source>
        <dbReference type="Proteomes" id="UP000801492"/>
    </source>
</evidence>
<comment type="caution">
    <text evidence="1">The sequence shown here is derived from an EMBL/GenBank/DDBJ whole genome shotgun (WGS) entry which is preliminary data.</text>
</comment>
<dbReference type="Proteomes" id="UP000801492">
    <property type="component" value="Unassembled WGS sequence"/>
</dbReference>
<keyword evidence="2" id="KW-1185">Reference proteome</keyword>
<dbReference type="Gene3D" id="3.30.420.10">
    <property type="entry name" value="Ribonuclease H-like superfamily/Ribonuclease H"/>
    <property type="match status" value="1"/>
</dbReference>
<name>A0A8K0CVD5_IGNLU</name>
<accession>A0A8K0CVD5</accession>